<keyword evidence="2" id="KW-1185">Reference proteome</keyword>
<reference evidence="1 2" key="1">
    <citation type="journal article" date="2020" name="Phytopathology">
        <title>Genome Sequence Resources of Colletotrichum truncatum, C. plurivorum, C. musicola, and C. sojae: Four Species Pathogenic to Soybean (Glycine max).</title>
        <authorList>
            <person name="Rogerio F."/>
            <person name="Boufleur T.R."/>
            <person name="Ciampi-Guillardi M."/>
            <person name="Sukno S.A."/>
            <person name="Thon M.R."/>
            <person name="Massola Junior N.S."/>
            <person name="Baroncelli R."/>
        </authorList>
    </citation>
    <scope>NUCLEOTIDE SEQUENCE [LARGE SCALE GENOMIC DNA]</scope>
    <source>
        <strain evidence="1 2">CMES1059</strain>
    </source>
</reference>
<sequence>MAARILSIAALAACATAAAVARDESSGSVPGVLSLPVYQDIRLHPLDKLRRRQVSDTDVPVINVTSTTYLIELMIGTPGQDTKVAIDTGSSELWVNPNCARAGSTQQAQACRANGQYDPSNSRTSYEYQQTGRIRYGKGEVALQYVHDNITLPGSDIALSQVIFGYATDSVDLDRGILGLSFGENTNTTGYPTVVEEMKAQKVIDSLTMGIALGTKDEPTGSGLISFGGVDTKKFSGNLHSAPILGPQNNERLWRYWVQLDSVALSKSGSKSTTYANSRFPVFFDTGATLSYLPSAVVDALGKDLGGRIDSSVNMYVVPCKQQGTIDFTFGDFTMKVPLSEFIWEVAENACVLGADKASDGSYLLGDSFLRSTYVVFDQETPALHFAPYVNCGTNLHKIPLGNNAAAKFAGECQAGSSNSGNSGSGNGNGKNDAGRASVSAFWPVAAALMTVQVFMSLL</sequence>
<organism evidence="1 2">
    <name type="scientific">Colletotrichum truncatum</name>
    <name type="common">Anthracnose fungus</name>
    <name type="synonym">Colletotrichum capsici</name>
    <dbReference type="NCBI Taxonomy" id="5467"/>
    <lineage>
        <taxon>Eukaryota</taxon>
        <taxon>Fungi</taxon>
        <taxon>Dikarya</taxon>
        <taxon>Ascomycota</taxon>
        <taxon>Pezizomycotina</taxon>
        <taxon>Sordariomycetes</taxon>
        <taxon>Hypocreomycetidae</taxon>
        <taxon>Glomerellales</taxon>
        <taxon>Glomerellaceae</taxon>
        <taxon>Colletotrichum</taxon>
        <taxon>Colletotrichum truncatum species complex</taxon>
    </lineage>
</organism>
<evidence type="ECO:0000313" key="2">
    <source>
        <dbReference type="Proteomes" id="UP000805649"/>
    </source>
</evidence>
<proteinExistence type="predicted"/>
<dbReference type="EMBL" id="VUJX02000004">
    <property type="protein sequence ID" value="KAL0937967.1"/>
    <property type="molecule type" value="Genomic_DNA"/>
</dbReference>
<gene>
    <name evidence="1" type="ORF">CTRU02_207698</name>
</gene>
<accession>A0ACC3Z1J6</accession>
<dbReference type="Proteomes" id="UP000805649">
    <property type="component" value="Unassembled WGS sequence"/>
</dbReference>
<protein>
    <submittedName>
        <fullName evidence="1">Secreted aspartic proteinase</fullName>
    </submittedName>
</protein>
<name>A0ACC3Z1J6_COLTU</name>
<comment type="caution">
    <text evidence="1">The sequence shown here is derived from an EMBL/GenBank/DDBJ whole genome shotgun (WGS) entry which is preliminary data.</text>
</comment>
<evidence type="ECO:0000313" key="1">
    <source>
        <dbReference type="EMBL" id="KAL0937967.1"/>
    </source>
</evidence>